<evidence type="ECO:0000313" key="6">
    <source>
        <dbReference type="Proteomes" id="UP000006729"/>
    </source>
</evidence>
<gene>
    <name evidence="5" type="ORF">POPTR_005G005866</name>
</gene>
<keyword evidence="6" id="KW-1185">Reference proteome</keyword>
<keyword evidence="3" id="KW-0119">Carbohydrate metabolism</keyword>
<feature type="domain" description="Glucose-6-phosphate dehydrogenase NAD-binding" evidence="4">
    <location>
        <begin position="75"/>
        <end position="132"/>
    </location>
</feature>
<dbReference type="Pfam" id="PF00479">
    <property type="entry name" value="G6PD_N"/>
    <property type="match status" value="1"/>
</dbReference>
<dbReference type="GO" id="GO:0006006">
    <property type="term" value="P:glucose metabolic process"/>
    <property type="evidence" value="ECO:0007669"/>
    <property type="project" value="UniProtKB-KW"/>
</dbReference>
<dbReference type="Proteomes" id="UP000006729">
    <property type="component" value="Chromosome 5"/>
</dbReference>
<evidence type="ECO:0000259" key="4">
    <source>
        <dbReference type="Pfam" id="PF00479"/>
    </source>
</evidence>
<organism evidence="5 6">
    <name type="scientific">Populus trichocarpa</name>
    <name type="common">Western balsam poplar</name>
    <name type="synonym">Populus balsamifera subsp. trichocarpa</name>
    <dbReference type="NCBI Taxonomy" id="3694"/>
    <lineage>
        <taxon>Eukaryota</taxon>
        <taxon>Viridiplantae</taxon>
        <taxon>Streptophyta</taxon>
        <taxon>Embryophyta</taxon>
        <taxon>Tracheophyta</taxon>
        <taxon>Spermatophyta</taxon>
        <taxon>Magnoliopsida</taxon>
        <taxon>eudicotyledons</taxon>
        <taxon>Gunneridae</taxon>
        <taxon>Pentapetalae</taxon>
        <taxon>rosids</taxon>
        <taxon>fabids</taxon>
        <taxon>Malpighiales</taxon>
        <taxon>Salicaceae</taxon>
        <taxon>Saliceae</taxon>
        <taxon>Populus</taxon>
    </lineage>
</organism>
<evidence type="ECO:0000256" key="1">
    <source>
        <dbReference type="ARBA" id="ARBA00022526"/>
    </source>
</evidence>
<dbReference type="STRING" id="3694.A0A3N7G7G7"/>
<dbReference type="EMBL" id="CM009294">
    <property type="protein sequence ID" value="RQO89818.1"/>
    <property type="molecule type" value="Genomic_DNA"/>
</dbReference>
<dbReference type="InterPro" id="IPR001282">
    <property type="entry name" value="G6P_DH"/>
</dbReference>
<reference evidence="5 6" key="1">
    <citation type="journal article" date="2006" name="Science">
        <title>The genome of black cottonwood, Populus trichocarpa (Torr. &amp; Gray).</title>
        <authorList>
            <person name="Tuskan G.A."/>
            <person name="Difazio S."/>
            <person name="Jansson S."/>
            <person name="Bohlmann J."/>
            <person name="Grigoriev I."/>
            <person name="Hellsten U."/>
            <person name="Putnam N."/>
            <person name="Ralph S."/>
            <person name="Rombauts S."/>
            <person name="Salamov A."/>
            <person name="Schein J."/>
            <person name="Sterck L."/>
            <person name="Aerts A."/>
            <person name="Bhalerao R.R."/>
            <person name="Bhalerao R.P."/>
            <person name="Blaudez D."/>
            <person name="Boerjan W."/>
            <person name="Brun A."/>
            <person name="Brunner A."/>
            <person name="Busov V."/>
            <person name="Campbell M."/>
            <person name="Carlson J."/>
            <person name="Chalot M."/>
            <person name="Chapman J."/>
            <person name="Chen G.L."/>
            <person name="Cooper D."/>
            <person name="Coutinho P.M."/>
            <person name="Couturier J."/>
            <person name="Covert S."/>
            <person name="Cronk Q."/>
            <person name="Cunningham R."/>
            <person name="Davis J."/>
            <person name="Degroeve S."/>
            <person name="Dejardin A."/>
            <person name="Depamphilis C."/>
            <person name="Detter J."/>
            <person name="Dirks B."/>
            <person name="Dubchak I."/>
            <person name="Duplessis S."/>
            <person name="Ehlting J."/>
            <person name="Ellis B."/>
            <person name="Gendler K."/>
            <person name="Goodstein D."/>
            <person name="Gribskov M."/>
            <person name="Grimwood J."/>
            <person name="Groover A."/>
            <person name="Gunter L."/>
            <person name="Hamberger B."/>
            <person name="Heinze B."/>
            <person name="Helariutta Y."/>
            <person name="Henrissat B."/>
            <person name="Holligan D."/>
            <person name="Holt R."/>
            <person name="Huang W."/>
            <person name="Islam-Faridi N."/>
            <person name="Jones S."/>
            <person name="Jones-Rhoades M."/>
            <person name="Jorgensen R."/>
            <person name="Joshi C."/>
            <person name="Kangasjarvi J."/>
            <person name="Karlsson J."/>
            <person name="Kelleher C."/>
            <person name="Kirkpatrick R."/>
            <person name="Kirst M."/>
            <person name="Kohler A."/>
            <person name="Kalluri U."/>
            <person name="Larimer F."/>
            <person name="Leebens-Mack J."/>
            <person name="Leple J.C."/>
            <person name="Locascio P."/>
            <person name="Lou Y."/>
            <person name="Lucas S."/>
            <person name="Martin F."/>
            <person name="Montanini B."/>
            <person name="Napoli C."/>
            <person name="Nelson D.R."/>
            <person name="Nelson C."/>
            <person name="Nieminen K."/>
            <person name="Nilsson O."/>
            <person name="Pereda V."/>
            <person name="Peter G."/>
            <person name="Philippe R."/>
            <person name="Pilate G."/>
            <person name="Poliakov A."/>
            <person name="Razumovskaya J."/>
            <person name="Richardson P."/>
            <person name="Rinaldi C."/>
            <person name="Ritland K."/>
            <person name="Rouze P."/>
            <person name="Ryaboy D."/>
            <person name="Schmutz J."/>
            <person name="Schrader J."/>
            <person name="Segerman B."/>
            <person name="Shin H."/>
            <person name="Siddiqui A."/>
            <person name="Sterky F."/>
            <person name="Terry A."/>
            <person name="Tsai C.J."/>
            <person name="Uberbacher E."/>
            <person name="Unneberg P."/>
            <person name="Vahala J."/>
            <person name="Wall K."/>
            <person name="Wessler S."/>
            <person name="Yang G."/>
            <person name="Yin T."/>
            <person name="Douglas C."/>
            <person name="Marra M."/>
            <person name="Sandberg G."/>
            <person name="Van de Peer Y."/>
            <person name="Rokhsar D."/>
        </authorList>
    </citation>
    <scope>NUCLEOTIDE SEQUENCE [LARGE SCALE GENOMIC DNA]</scope>
    <source>
        <strain evidence="6">cv. Nisqually</strain>
    </source>
</reference>
<evidence type="ECO:0000256" key="3">
    <source>
        <dbReference type="ARBA" id="ARBA00023277"/>
    </source>
</evidence>
<dbReference type="AlphaFoldDB" id="A0A3N7G7G7"/>
<proteinExistence type="predicted"/>
<dbReference type="Gene3D" id="3.40.50.720">
    <property type="entry name" value="NAD(P)-binding Rossmann-like Domain"/>
    <property type="match status" value="1"/>
</dbReference>
<protein>
    <recommendedName>
        <fullName evidence="4">Glucose-6-phosphate dehydrogenase NAD-binding domain-containing protein</fullName>
    </recommendedName>
</protein>
<name>A0A3N7G7G7_POPTR</name>
<dbReference type="GO" id="GO:0016614">
    <property type="term" value="F:oxidoreductase activity, acting on CH-OH group of donors"/>
    <property type="evidence" value="ECO:0007669"/>
    <property type="project" value="InterPro"/>
</dbReference>
<evidence type="ECO:0000256" key="2">
    <source>
        <dbReference type="ARBA" id="ARBA00022857"/>
    </source>
</evidence>
<dbReference type="PANTHER" id="PTHR23429:SF4">
    <property type="entry name" value="INACTIVE GLUCOSE-6-PHOSPHATE 1-DEHYDROGENASE 4, CHLOROPLASTIC"/>
    <property type="match status" value="1"/>
</dbReference>
<dbReference type="SUPFAM" id="SSF51735">
    <property type="entry name" value="NAD(P)-binding Rossmann-fold domains"/>
    <property type="match status" value="1"/>
</dbReference>
<dbReference type="InterPro" id="IPR036291">
    <property type="entry name" value="NAD(P)-bd_dom_sf"/>
</dbReference>
<sequence>MTRNFGGGGGLCRRFCGLKLWITQRFNIWQMNRKSGPLKEFMTTKNQNFPNVPLPSHYLNYPTEGGRGPSLCIAVIGATGELAKGEIFLALFALYYNGFLSEDVGIFGYSRKNLTAEDLRSIIALTLTCRIDHQQNCGDKWRLSS</sequence>
<dbReference type="GO" id="GO:0050661">
    <property type="term" value="F:NADP binding"/>
    <property type="evidence" value="ECO:0007669"/>
    <property type="project" value="InterPro"/>
</dbReference>
<dbReference type="InParanoid" id="A0A3N7G7G7"/>
<dbReference type="InterPro" id="IPR022674">
    <property type="entry name" value="G6P_DH_NAD-bd"/>
</dbReference>
<accession>A0A3N7G7G7</accession>
<keyword evidence="1" id="KW-0313">Glucose metabolism</keyword>
<keyword evidence="2" id="KW-0521">NADP</keyword>
<evidence type="ECO:0000313" key="5">
    <source>
        <dbReference type="EMBL" id="RQO89818.1"/>
    </source>
</evidence>
<dbReference type="PANTHER" id="PTHR23429">
    <property type="entry name" value="GLUCOSE-6-PHOSPHATE 1-DEHYDROGENASE G6PD"/>
    <property type="match status" value="1"/>
</dbReference>